<dbReference type="Proteomes" id="UP000217935">
    <property type="component" value="Chromosome"/>
</dbReference>
<proteinExistence type="predicted"/>
<dbReference type="OrthoDB" id="7705857at2"/>
<dbReference type="EMBL" id="CP022196">
    <property type="protein sequence ID" value="ATG48948.1"/>
    <property type="molecule type" value="Genomic_DNA"/>
</dbReference>
<name>A0A291GFK3_9RHOB</name>
<dbReference type="RefSeq" id="WP_096806573.1">
    <property type="nucleotide sequence ID" value="NZ_CP022196.1"/>
</dbReference>
<reference evidence="1 2" key="1">
    <citation type="submission" date="2017-06" db="EMBL/GenBank/DDBJ databases">
        <title>Celeribacter sp. TSPH2 complete genome sequence.</title>
        <authorList>
            <person name="Woo J.-H."/>
            <person name="Kim H.-S."/>
        </authorList>
    </citation>
    <scope>NUCLEOTIDE SEQUENCE [LARGE SCALE GENOMIC DNA]</scope>
    <source>
        <strain evidence="1 2">TSPH2</strain>
    </source>
</reference>
<accession>A0A291GFK3</accession>
<evidence type="ECO:0000313" key="2">
    <source>
        <dbReference type="Proteomes" id="UP000217935"/>
    </source>
</evidence>
<dbReference type="KEGG" id="ceh:CEW89_16035"/>
<sequence length="270" mass="30148">MTLRGDRRVLLHAGFHKTGTTSLQKTFEQNRHLLDPHVETYLRYDFRTGLLARPVRKCAAQRNKAAKEAILEEATLFFAGLDHSDPRPVFISHENLSGTYIGKDRVASYAAAPIAAKIIQDAWRSVTGGTHNLEFLYSTRRTGWIASCHWQRVITDRETRDLAQYEKQYAHAADLDIVVDRIRDAVAPGRVHSFAIEGVRHPALSALEHLGLGALWPGFDISDNQHTALDGATRTELLALNRSPLKGPEFYARRSALLGLPHASAAEGRR</sequence>
<dbReference type="STRING" id="1758178.GCA_001550095_02356"/>
<keyword evidence="2" id="KW-1185">Reference proteome</keyword>
<organism evidence="1 2">
    <name type="scientific">Celeribacter ethanolicus</name>
    <dbReference type="NCBI Taxonomy" id="1758178"/>
    <lineage>
        <taxon>Bacteria</taxon>
        <taxon>Pseudomonadati</taxon>
        <taxon>Pseudomonadota</taxon>
        <taxon>Alphaproteobacteria</taxon>
        <taxon>Rhodobacterales</taxon>
        <taxon>Roseobacteraceae</taxon>
        <taxon>Celeribacter</taxon>
    </lineage>
</organism>
<protein>
    <recommendedName>
        <fullName evidence="3">Sulfotransferase family protein</fullName>
    </recommendedName>
</protein>
<dbReference type="AlphaFoldDB" id="A0A291GFK3"/>
<gene>
    <name evidence="1" type="ORF">CEW89_16035</name>
</gene>
<evidence type="ECO:0008006" key="3">
    <source>
        <dbReference type="Google" id="ProtNLM"/>
    </source>
</evidence>
<evidence type="ECO:0000313" key="1">
    <source>
        <dbReference type="EMBL" id="ATG48948.1"/>
    </source>
</evidence>